<name>A0A0E9TJP7_ANGAN</name>
<dbReference type="AlphaFoldDB" id="A0A0E9TJP7"/>
<sequence length="24" mass="2765">MSTLWDAGRRLMTTPLWGTGRRMA</sequence>
<organism evidence="1">
    <name type="scientific">Anguilla anguilla</name>
    <name type="common">European freshwater eel</name>
    <name type="synonym">Muraena anguilla</name>
    <dbReference type="NCBI Taxonomy" id="7936"/>
    <lineage>
        <taxon>Eukaryota</taxon>
        <taxon>Metazoa</taxon>
        <taxon>Chordata</taxon>
        <taxon>Craniata</taxon>
        <taxon>Vertebrata</taxon>
        <taxon>Euteleostomi</taxon>
        <taxon>Actinopterygii</taxon>
        <taxon>Neopterygii</taxon>
        <taxon>Teleostei</taxon>
        <taxon>Anguilliformes</taxon>
        <taxon>Anguillidae</taxon>
        <taxon>Anguilla</taxon>
    </lineage>
</organism>
<dbReference type="EMBL" id="GBXM01054688">
    <property type="protein sequence ID" value="JAH53889.1"/>
    <property type="molecule type" value="Transcribed_RNA"/>
</dbReference>
<evidence type="ECO:0000313" key="1">
    <source>
        <dbReference type="EMBL" id="JAH53889.1"/>
    </source>
</evidence>
<proteinExistence type="predicted"/>
<protein>
    <submittedName>
        <fullName evidence="1">Uncharacterized protein</fullName>
    </submittedName>
</protein>
<reference evidence="1" key="1">
    <citation type="submission" date="2014-11" db="EMBL/GenBank/DDBJ databases">
        <authorList>
            <person name="Amaro Gonzalez C."/>
        </authorList>
    </citation>
    <scope>NUCLEOTIDE SEQUENCE</scope>
</reference>
<reference evidence="1" key="2">
    <citation type="journal article" date="2015" name="Fish Shellfish Immunol.">
        <title>Early steps in the European eel (Anguilla anguilla)-Vibrio vulnificus interaction in the gills: Role of the RtxA13 toxin.</title>
        <authorList>
            <person name="Callol A."/>
            <person name="Pajuelo D."/>
            <person name="Ebbesson L."/>
            <person name="Teles M."/>
            <person name="MacKenzie S."/>
            <person name="Amaro C."/>
        </authorList>
    </citation>
    <scope>NUCLEOTIDE SEQUENCE</scope>
</reference>
<accession>A0A0E9TJP7</accession>